<dbReference type="Pfam" id="PF08323">
    <property type="entry name" value="Glyco_transf_5"/>
    <property type="match status" value="1"/>
</dbReference>
<feature type="domain" description="Starch synthase catalytic" evidence="5">
    <location>
        <begin position="3"/>
        <end position="117"/>
    </location>
</feature>
<feature type="non-terminal residue" evidence="6">
    <location>
        <position position="117"/>
    </location>
</feature>
<dbReference type="PANTHER" id="PTHR45825:SF2">
    <property type="entry name" value="STARCH SYNTHASE 2, CHLOROPLASTIC_AMYLOPLASTIC"/>
    <property type="match status" value="1"/>
</dbReference>
<dbReference type="InterPro" id="IPR013534">
    <property type="entry name" value="Starch_synth_cat_dom"/>
</dbReference>
<reference evidence="6 7" key="1">
    <citation type="journal article" date="2021" name="Nat. Plants">
        <title>The Taxus genome provides insights into paclitaxel biosynthesis.</title>
        <authorList>
            <person name="Xiong X."/>
            <person name="Gou J."/>
            <person name="Liao Q."/>
            <person name="Li Y."/>
            <person name="Zhou Q."/>
            <person name="Bi G."/>
            <person name="Li C."/>
            <person name="Du R."/>
            <person name="Wang X."/>
            <person name="Sun T."/>
            <person name="Guo L."/>
            <person name="Liang H."/>
            <person name="Lu P."/>
            <person name="Wu Y."/>
            <person name="Zhang Z."/>
            <person name="Ro D.K."/>
            <person name="Shang Y."/>
            <person name="Huang S."/>
            <person name="Yan J."/>
        </authorList>
    </citation>
    <scope>NUCLEOTIDE SEQUENCE [LARGE SCALE GENOMIC DNA]</scope>
    <source>
        <strain evidence="6">Ta-2019</strain>
    </source>
</reference>
<dbReference type="GO" id="GO:0016757">
    <property type="term" value="F:glycosyltransferase activity"/>
    <property type="evidence" value="ECO:0007669"/>
    <property type="project" value="UniProtKB-KW"/>
</dbReference>
<organism evidence="6 7">
    <name type="scientific">Taxus chinensis</name>
    <name type="common">Chinese yew</name>
    <name type="synonym">Taxus wallichiana var. chinensis</name>
    <dbReference type="NCBI Taxonomy" id="29808"/>
    <lineage>
        <taxon>Eukaryota</taxon>
        <taxon>Viridiplantae</taxon>
        <taxon>Streptophyta</taxon>
        <taxon>Embryophyta</taxon>
        <taxon>Tracheophyta</taxon>
        <taxon>Spermatophyta</taxon>
        <taxon>Pinopsida</taxon>
        <taxon>Pinidae</taxon>
        <taxon>Conifers II</taxon>
        <taxon>Cupressales</taxon>
        <taxon>Taxaceae</taxon>
        <taxon>Taxus</taxon>
    </lineage>
</organism>
<dbReference type="Proteomes" id="UP000824469">
    <property type="component" value="Unassembled WGS sequence"/>
</dbReference>
<evidence type="ECO:0000313" key="7">
    <source>
        <dbReference type="Proteomes" id="UP000824469"/>
    </source>
</evidence>
<evidence type="ECO:0000256" key="4">
    <source>
        <dbReference type="ARBA" id="ARBA00022922"/>
    </source>
</evidence>
<evidence type="ECO:0000256" key="2">
    <source>
        <dbReference type="ARBA" id="ARBA00022676"/>
    </source>
</evidence>
<dbReference type="AlphaFoldDB" id="A0AA38KXQ0"/>
<sequence length="117" mass="13132">VMNIIMVAAECAPWSKTGGLGDVVGALPKALAQRGHRVMVIVPRYSDYIEGWDTRVHRCYNVAGQDMEVGYYHAYIDGVDYIFIDNPNFHGFKNNIYGGSQKDILTRMILFCKAAIE</sequence>
<evidence type="ECO:0000256" key="3">
    <source>
        <dbReference type="ARBA" id="ARBA00022679"/>
    </source>
</evidence>
<name>A0AA38KXQ0_TAXCH</name>
<dbReference type="GO" id="GO:0019252">
    <property type="term" value="P:starch biosynthetic process"/>
    <property type="evidence" value="ECO:0007669"/>
    <property type="project" value="UniProtKB-KW"/>
</dbReference>
<evidence type="ECO:0000259" key="5">
    <source>
        <dbReference type="Pfam" id="PF08323"/>
    </source>
</evidence>
<keyword evidence="3" id="KW-0808">Transferase</keyword>
<gene>
    <name evidence="6" type="ORF">KI387_011101</name>
</gene>
<comment type="pathway">
    <text evidence="1">Glycan biosynthesis; starch biosynthesis.</text>
</comment>
<dbReference type="PANTHER" id="PTHR45825">
    <property type="entry name" value="GRANULE-BOUND STARCH SYNTHASE 1, CHLOROPLASTIC/AMYLOPLASTIC"/>
    <property type="match status" value="1"/>
</dbReference>
<feature type="non-terminal residue" evidence="6">
    <location>
        <position position="1"/>
    </location>
</feature>
<protein>
    <recommendedName>
        <fullName evidence="5">Starch synthase catalytic domain-containing protein</fullName>
    </recommendedName>
</protein>
<keyword evidence="2" id="KW-0328">Glycosyltransferase</keyword>
<comment type="caution">
    <text evidence="6">The sequence shown here is derived from an EMBL/GenBank/DDBJ whole genome shotgun (WGS) entry which is preliminary data.</text>
</comment>
<dbReference type="SUPFAM" id="SSF53756">
    <property type="entry name" value="UDP-Glycosyltransferase/glycogen phosphorylase"/>
    <property type="match status" value="1"/>
</dbReference>
<dbReference type="Gene3D" id="3.40.50.2000">
    <property type="entry name" value="Glycogen Phosphorylase B"/>
    <property type="match status" value="1"/>
</dbReference>
<dbReference type="EMBL" id="JAHRHJ020000008">
    <property type="protein sequence ID" value="KAH9306697.1"/>
    <property type="molecule type" value="Genomic_DNA"/>
</dbReference>
<accession>A0AA38KXQ0</accession>
<keyword evidence="7" id="KW-1185">Reference proteome</keyword>
<keyword evidence="4" id="KW-0750">Starch biosynthesis</keyword>
<proteinExistence type="predicted"/>
<evidence type="ECO:0000313" key="6">
    <source>
        <dbReference type="EMBL" id="KAH9306697.1"/>
    </source>
</evidence>
<evidence type="ECO:0000256" key="1">
    <source>
        <dbReference type="ARBA" id="ARBA00004727"/>
    </source>
</evidence>